<name>A0AAW4LBJ2_9BACT</name>
<sequence length="98" mass="11592">MPVIKVKASDLYYKYHKNTVNRSAPKFAGKPDNALFDRDDIYEILPMFSAVMVELERDDQQTLHRMEELMIRDMPSFIATREEVFDFLVNCMKEIQGR</sequence>
<dbReference type="AlphaFoldDB" id="A0AAW4LBJ2"/>
<accession>A0AAW4LBJ2</accession>
<proteinExistence type="predicted"/>
<gene>
    <name evidence="1" type="ORF">KI809_16690</name>
</gene>
<reference evidence="1 2" key="1">
    <citation type="submission" date="2021-05" db="EMBL/GenBank/DDBJ databases">
        <title>The draft genome of Geobacter pelophilus DSM 12255.</title>
        <authorList>
            <person name="Xu Z."/>
            <person name="Masuda Y."/>
            <person name="Itoh H."/>
            <person name="Senoo K."/>
        </authorList>
    </citation>
    <scope>NUCLEOTIDE SEQUENCE [LARGE SCALE GENOMIC DNA]</scope>
    <source>
        <strain evidence="1 2">DSM 12255</strain>
    </source>
</reference>
<keyword evidence="2" id="KW-1185">Reference proteome</keyword>
<dbReference type="EMBL" id="JAHCVJ010000007">
    <property type="protein sequence ID" value="MBT0665950.1"/>
    <property type="molecule type" value="Genomic_DNA"/>
</dbReference>
<organism evidence="1 2">
    <name type="scientific">Geoanaerobacter pelophilus</name>
    <dbReference type="NCBI Taxonomy" id="60036"/>
    <lineage>
        <taxon>Bacteria</taxon>
        <taxon>Pseudomonadati</taxon>
        <taxon>Thermodesulfobacteriota</taxon>
        <taxon>Desulfuromonadia</taxon>
        <taxon>Geobacterales</taxon>
        <taxon>Geobacteraceae</taxon>
        <taxon>Geoanaerobacter</taxon>
    </lineage>
</organism>
<dbReference type="Proteomes" id="UP000811899">
    <property type="component" value="Unassembled WGS sequence"/>
</dbReference>
<evidence type="ECO:0000313" key="2">
    <source>
        <dbReference type="Proteomes" id="UP000811899"/>
    </source>
</evidence>
<comment type="caution">
    <text evidence="1">The sequence shown here is derived from an EMBL/GenBank/DDBJ whole genome shotgun (WGS) entry which is preliminary data.</text>
</comment>
<evidence type="ECO:0000313" key="1">
    <source>
        <dbReference type="EMBL" id="MBT0665950.1"/>
    </source>
</evidence>
<protein>
    <submittedName>
        <fullName evidence="1">Uncharacterized protein</fullName>
    </submittedName>
</protein>
<dbReference type="RefSeq" id="WP_214172714.1">
    <property type="nucleotide sequence ID" value="NZ_JAHCVJ010000007.1"/>
</dbReference>